<sequence length="172" mass="19176">MNKRLLYITGFILLIFSLIVFPVRAEDDLETRLELIAASQRLEQEGHEAELPARHQFGFSFTNFRSGSNMMNPGVRLENQLTDLGGRPLKLITEAYYIRAASDFSGFISLAFEPHELVYFGAGGAIDSQADYQAFAGVNITENIFVEAKVINSGEDSDDINVYFSTGFKIGF</sequence>
<name>A0A931AQC2_9FIRM</name>
<comment type="caution">
    <text evidence="1">The sequence shown here is derived from an EMBL/GenBank/DDBJ whole genome shotgun (WGS) entry which is preliminary data.</text>
</comment>
<evidence type="ECO:0000313" key="1">
    <source>
        <dbReference type="EMBL" id="MBF8436987.1"/>
    </source>
</evidence>
<gene>
    <name evidence="1" type="ORF">I0Q91_07860</name>
</gene>
<dbReference type="EMBL" id="JADPIE010000004">
    <property type="protein sequence ID" value="MBF8436987.1"/>
    <property type="molecule type" value="Genomic_DNA"/>
</dbReference>
<keyword evidence="2" id="KW-1185">Reference proteome</keyword>
<proteinExistence type="predicted"/>
<organism evidence="1 2">
    <name type="scientific">Halonatronomonas betaini</name>
    <dbReference type="NCBI Taxonomy" id="2778430"/>
    <lineage>
        <taxon>Bacteria</taxon>
        <taxon>Bacillati</taxon>
        <taxon>Bacillota</taxon>
        <taxon>Clostridia</taxon>
        <taxon>Halanaerobiales</taxon>
        <taxon>Halarsenatibacteraceae</taxon>
        <taxon>Halonatronomonas</taxon>
    </lineage>
</organism>
<dbReference type="RefSeq" id="WP_270453916.1">
    <property type="nucleotide sequence ID" value="NZ_JADPIE010000004.1"/>
</dbReference>
<reference evidence="1" key="1">
    <citation type="submission" date="2020-11" db="EMBL/GenBank/DDBJ databases">
        <title>Halonatronomonas betainensis gen. nov., sp. nov. a novel haloalkaliphilic representative of the family Halanaerobiacae capable of betaine degradation.</title>
        <authorList>
            <person name="Boltyanskaya Y."/>
            <person name="Kevbrin V."/>
            <person name="Detkova E."/>
            <person name="Grouzdev D.S."/>
            <person name="Koziaeva V."/>
            <person name="Zhilina T."/>
        </authorList>
    </citation>
    <scope>NUCLEOTIDE SEQUENCE</scope>
    <source>
        <strain evidence="1">Z-7014</strain>
    </source>
</reference>
<accession>A0A931AQC2</accession>
<evidence type="ECO:0000313" key="2">
    <source>
        <dbReference type="Proteomes" id="UP000621436"/>
    </source>
</evidence>
<dbReference type="AlphaFoldDB" id="A0A931AQC2"/>
<dbReference type="Proteomes" id="UP000621436">
    <property type="component" value="Unassembled WGS sequence"/>
</dbReference>
<protein>
    <submittedName>
        <fullName evidence="1">Uncharacterized protein</fullName>
    </submittedName>
</protein>